<comment type="caution">
    <text evidence="1">The sequence shown here is derived from an EMBL/GenBank/DDBJ whole genome shotgun (WGS) entry which is preliminary data.</text>
</comment>
<accession>A0A6N3SNU0</accession>
<evidence type="ECO:0000313" key="3">
    <source>
        <dbReference type="Proteomes" id="UP000032671"/>
    </source>
</evidence>
<dbReference type="AlphaFoldDB" id="A0A0D6N6C2"/>
<name>A0A0D6N6C2_9PROT</name>
<keyword evidence="4" id="KW-1185">Reference proteome</keyword>
<evidence type="ECO:0000313" key="2">
    <source>
        <dbReference type="EMBL" id="GEL58457.1"/>
    </source>
</evidence>
<dbReference type="Proteomes" id="UP000321891">
    <property type="component" value="Unassembled WGS sequence"/>
</dbReference>
<evidence type="ECO:0000313" key="4">
    <source>
        <dbReference type="Proteomes" id="UP000321891"/>
    </source>
</evidence>
<protein>
    <submittedName>
        <fullName evidence="1">Uncharacterized protein</fullName>
    </submittedName>
</protein>
<proteinExistence type="predicted"/>
<reference evidence="1 3" key="1">
    <citation type="submission" date="2012-11" db="EMBL/GenBank/DDBJ databases">
        <title>Whole genome sequence of Acetobacter cibinongensis 4H-1.</title>
        <authorList>
            <person name="Azuma Y."/>
            <person name="Higashiura N."/>
            <person name="Hirakawa H."/>
            <person name="Matsushita K."/>
        </authorList>
    </citation>
    <scope>NUCLEOTIDE SEQUENCE [LARGE SCALE GENOMIC DNA]</scope>
    <source>
        <strain evidence="1 3">4H-1</strain>
    </source>
</reference>
<dbReference type="Proteomes" id="UP000032671">
    <property type="component" value="Unassembled WGS sequence"/>
</dbReference>
<gene>
    <name evidence="1" type="ORF">Abci_017_230</name>
    <name evidence="2" type="ORF">ACI01nite_10590</name>
</gene>
<dbReference type="RefSeq" id="WP_048839058.1">
    <property type="nucleotide sequence ID" value="NZ_BAMV01000017.1"/>
</dbReference>
<dbReference type="EMBL" id="BAMV01000017">
    <property type="protein sequence ID" value="GAN61046.1"/>
    <property type="molecule type" value="Genomic_DNA"/>
</dbReference>
<sequence length="154" mass="17259">MRKETVFLIGFFILTVGTASLIWTFALPNLKPVTFPQVASGEIEVGPMRHKRALTADEVKTLNTWFEDHKAGWGPLNRTPPSSGDSRVSLKDQNGQEVLDLTLWTGISAADWNATVFVESPDGQHVHTETFSEEQFAPLRALVDRFKFQRTAFP</sequence>
<evidence type="ECO:0000313" key="1">
    <source>
        <dbReference type="EMBL" id="GAN61046.1"/>
    </source>
</evidence>
<organism evidence="1 3">
    <name type="scientific">Acetobacter cibinongensis</name>
    <dbReference type="NCBI Taxonomy" id="146475"/>
    <lineage>
        <taxon>Bacteria</taxon>
        <taxon>Pseudomonadati</taxon>
        <taxon>Pseudomonadota</taxon>
        <taxon>Alphaproteobacteria</taxon>
        <taxon>Acetobacterales</taxon>
        <taxon>Acetobacteraceae</taxon>
        <taxon>Acetobacter</taxon>
    </lineage>
</organism>
<accession>A0A0D6N6C2</accession>
<reference evidence="2 4" key="2">
    <citation type="submission" date="2019-07" db="EMBL/GenBank/DDBJ databases">
        <title>Whole genome shotgun sequence of Acetobacter cibinongensis NBRC 16605.</title>
        <authorList>
            <person name="Hosoyama A."/>
            <person name="Uohara A."/>
            <person name="Ohji S."/>
            <person name="Ichikawa N."/>
        </authorList>
    </citation>
    <scope>NUCLEOTIDE SEQUENCE [LARGE SCALE GENOMIC DNA]</scope>
    <source>
        <strain evidence="2 4">NBRC 16605</strain>
    </source>
</reference>
<dbReference type="EMBL" id="BJVU01000003">
    <property type="protein sequence ID" value="GEL58457.1"/>
    <property type="molecule type" value="Genomic_DNA"/>
</dbReference>
<dbReference type="STRING" id="1231339.Abci_017_230"/>